<reference evidence="5 6" key="1">
    <citation type="journal article" date="2019" name="Int. J. Syst. Evol. Microbiol.">
        <title>The Global Catalogue of Microorganisms (GCM) 10K type strain sequencing project: providing services to taxonomists for standard genome sequencing and annotation.</title>
        <authorList>
            <consortium name="The Broad Institute Genomics Platform"/>
            <consortium name="The Broad Institute Genome Sequencing Center for Infectious Disease"/>
            <person name="Wu L."/>
            <person name="Ma J."/>
        </authorList>
    </citation>
    <scope>NUCLEOTIDE SEQUENCE [LARGE SCALE GENOMIC DNA]</scope>
    <source>
        <strain evidence="5 6">JCM 3106</strain>
    </source>
</reference>
<organism evidence="5 6">
    <name type="scientific">Streptosporangium longisporum</name>
    <dbReference type="NCBI Taxonomy" id="46187"/>
    <lineage>
        <taxon>Bacteria</taxon>
        <taxon>Bacillati</taxon>
        <taxon>Actinomycetota</taxon>
        <taxon>Actinomycetes</taxon>
        <taxon>Streptosporangiales</taxon>
        <taxon>Streptosporangiaceae</taxon>
        <taxon>Streptosporangium</taxon>
    </lineage>
</organism>
<keyword evidence="3" id="KW-0804">Transcription</keyword>
<dbReference type="Pfam" id="PF01638">
    <property type="entry name" value="HxlR"/>
    <property type="match status" value="1"/>
</dbReference>
<feature type="domain" description="HTH hxlR-type" evidence="4">
    <location>
        <begin position="12"/>
        <end position="110"/>
    </location>
</feature>
<evidence type="ECO:0000256" key="1">
    <source>
        <dbReference type="ARBA" id="ARBA00023015"/>
    </source>
</evidence>
<proteinExistence type="predicted"/>
<sequence length="226" mass="24678">MKEGRRHYGQYCGLAAALDVIGERWTLLIVRELLVAPRRYNELLANLPGIGTNLLAVRLRLLGEAGVVEQLTSDPDGRARRYRLTETGQSLRPVVLGLARWGMPLLAEPDPHDEVRPEWSLVAVEAMMCTPPADGPDECYQFQIAGKDGREEVFHLEVKEATARIVPGRAVSPDLLAVTDAVTFVEIGAGRLDPLEAVVLGRLRLDGDSGAVLRCCRLLGLIPPTA</sequence>
<dbReference type="InterPro" id="IPR036390">
    <property type="entry name" value="WH_DNA-bd_sf"/>
</dbReference>
<accession>A0ABN3XRY2</accession>
<dbReference type="InterPro" id="IPR036388">
    <property type="entry name" value="WH-like_DNA-bd_sf"/>
</dbReference>
<dbReference type="PANTHER" id="PTHR33204">
    <property type="entry name" value="TRANSCRIPTIONAL REGULATOR, MARR FAMILY"/>
    <property type="match status" value="1"/>
</dbReference>
<dbReference type="InterPro" id="IPR036527">
    <property type="entry name" value="SCP2_sterol-bd_dom_sf"/>
</dbReference>
<name>A0ABN3XRY2_9ACTN</name>
<dbReference type="SUPFAM" id="SSF55718">
    <property type="entry name" value="SCP-like"/>
    <property type="match status" value="1"/>
</dbReference>
<evidence type="ECO:0000313" key="5">
    <source>
        <dbReference type="EMBL" id="GAA2991578.1"/>
    </source>
</evidence>
<keyword evidence="1" id="KW-0805">Transcription regulation</keyword>
<evidence type="ECO:0000259" key="4">
    <source>
        <dbReference type="PROSITE" id="PS51118"/>
    </source>
</evidence>
<protein>
    <submittedName>
        <fullName evidence="5">Helix-turn-helix domain-containing protein</fullName>
    </submittedName>
</protein>
<gene>
    <name evidence="5" type="ORF">GCM10017559_09470</name>
</gene>
<evidence type="ECO:0000256" key="3">
    <source>
        <dbReference type="ARBA" id="ARBA00023163"/>
    </source>
</evidence>
<dbReference type="PANTHER" id="PTHR33204:SF18">
    <property type="entry name" value="TRANSCRIPTIONAL REGULATORY PROTEIN"/>
    <property type="match status" value="1"/>
</dbReference>
<dbReference type="Pfam" id="PF02036">
    <property type="entry name" value="SCP2"/>
    <property type="match status" value="1"/>
</dbReference>
<dbReference type="InterPro" id="IPR003033">
    <property type="entry name" value="SCP2_sterol-bd_dom"/>
</dbReference>
<dbReference type="PROSITE" id="PS51118">
    <property type="entry name" value="HTH_HXLR"/>
    <property type="match status" value="1"/>
</dbReference>
<keyword evidence="6" id="KW-1185">Reference proteome</keyword>
<dbReference type="RefSeq" id="WP_344888833.1">
    <property type="nucleotide sequence ID" value="NZ_BAAAWD010000006.1"/>
</dbReference>
<evidence type="ECO:0000256" key="2">
    <source>
        <dbReference type="ARBA" id="ARBA00023125"/>
    </source>
</evidence>
<dbReference type="Gene3D" id="3.30.1050.10">
    <property type="entry name" value="SCP2 sterol-binding domain"/>
    <property type="match status" value="1"/>
</dbReference>
<keyword evidence="2" id="KW-0238">DNA-binding</keyword>
<dbReference type="EMBL" id="BAAAWD010000006">
    <property type="protein sequence ID" value="GAA2991578.1"/>
    <property type="molecule type" value="Genomic_DNA"/>
</dbReference>
<dbReference type="Gene3D" id="1.10.10.10">
    <property type="entry name" value="Winged helix-like DNA-binding domain superfamily/Winged helix DNA-binding domain"/>
    <property type="match status" value="1"/>
</dbReference>
<dbReference type="Proteomes" id="UP001499930">
    <property type="component" value="Unassembled WGS sequence"/>
</dbReference>
<dbReference type="InterPro" id="IPR002577">
    <property type="entry name" value="HTH_HxlR"/>
</dbReference>
<evidence type="ECO:0000313" key="6">
    <source>
        <dbReference type="Proteomes" id="UP001499930"/>
    </source>
</evidence>
<dbReference type="SUPFAM" id="SSF46785">
    <property type="entry name" value="Winged helix' DNA-binding domain"/>
    <property type="match status" value="1"/>
</dbReference>
<comment type="caution">
    <text evidence="5">The sequence shown here is derived from an EMBL/GenBank/DDBJ whole genome shotgun (WGS) entry which is preliminary data.</text>
</comment>